<proteinExistence type="predicted"/>
<name>A0A9W9ZX70_9CNID</name>
<protein>
    <submittedName>
        <fullName evidence="1">Uncharacterized protein</fullName>
    </submittedName>
</protein>
<evidence type="ECO:0000313" key="2">
    <source>
        <dbReference type="Proteomes" id="UP001163046"/>
    </source>
</evidence>
<keyword evidence="2" id="KW-1185">Reference proteome</keyword>
<gene>
    <name evidence="1" type="ORF">OS493_036496</name>
</gene>
<dbReference type="EMBL" id="MU825457">
    <property type="protein sequence ID" value="KAJ7388643.1"/>
    <property type="molecule type" value="Genomic_DNA"/>
</dbReference>
<sequence>MISIITHGTQQNANPKIMMSTIFDSFTSSRLKIDLESCGPRVASYSRRWLPIVSQHSDVAREDNDGWKSHEQCTEYNREEKTVFKRWKRHNTDGFSRMKNVSRRK</sequence>
<accession>A0A9W9ZX70</accession>
<comment type="caution">
    <text evidence="1">The sequence shown here is derived from an EMBL/GenBank/DDBJ whole genome shotgun (WGS) entry which is preliminary data.</text>
</comment>
<organism evidence="1 2">
    <name type="scientific">Desmophyllum pertusum</name>
    <dbReference type="NCBI Taxonomy" id="174260"/>
    <lineage>
        <taxon>Eukaryota</taxon>
        <taxon>Metazoa</taxon>
        <taxon>Cnidaria</taxon>
        <taxon>Anthozoa</taxon>
        <taxon>Hexacorallia</taxon>
        <taxon>Scleractinia</taxon>
        <taxon>Caryophylliina</taxon>
        <taxon>Caryophylliidae</taxon>
        <taxon>Desmophyllum</taxon>
    </lineage>
</organism>
<dbReference type="AlphaFoldDB" id="A0A9W9ZX70"/>
<reference evidence="1" key="1">
    <citation type="submission" date="2023-01" db="EMBL/GenBank/DDBJ databases">
        <title>Genome assembly of the deep-sea coral Lophelia pertusa.</title>
        <authorList>
            <person name="Herrera S."/>
            <person name="Cordes E."/>
        </authorList>
    </citation>
    <scope>NUCLEOTIDE SEQUENCE</scope>
    <source>
        <strain evidence="1">USNM1676648</strain>
        <tissue evidence="1">Polyp</tissue>
    </source>
</reference>
<dbReference type="Proteomes" id="UP001163046">
    <property type="component" value="Unassembled WGS sequence"/>
</dbReference>
<evidence type="ECO:0000313" key="1">
    <source>
        <dbReference type="EMBL" id="KAJ7388643.1"/>
    </source>
</evidence>